<evidence type="ECO:0000313" key="3">
    <source>
        <dbReference type="Proteomes" id="UP000652567"/>
    </source>
</evidence>
<evidence type="ECO:0000313" key="2">
    <source>
        <dbReference type="EMBL" id="MBE8716397.1"/>
    </source>
</evidence>
<dbReference type="PIRSF" id="PIRSF031679">
    <property type="entry name" value="Mtase_Alr7345_prd"/>
    <property type="match status" value="1"/>
</dbReference>
<feature type="signal peptide" evidence="1">
    <location>
        <begin position="1"/>
        <end position="19"/>
    </location>
</feature>
<keyword evidence="3" id="KW-1185">Reference proteome</keyword>
<dbReference type="InterPro" id="IPR016980">
    <property type="entry name" value="S-AdoMet-dep_MeTrfase_Alr7345"/>
</dbReference>
<keyword evidence="2" id="KW-0489">Methyltransferase</keyword>
<evidence type="ECO:0000256" key="1">
    <source>
        <dbReference type="SAM" id="SignalP"/>
    </source>
</evidence>
<dbReference type="EMBL" id="PRDL01000001">
    <property type="protein sequence ID" value="MBE8716397.1"/>
    <property type="molecule type" value="Genomic_DNA"/>
</dbReference>
<protein>
    <submittedName>
        <fullName evidence="2">Methyltransferase</fullName>
    </submittedName>
</protein>
<accession>A0A928YT23</accession>
<name>A0A928YT23_9GAMM</name>
<proteinExistence type="predicted"/>
<dbReference type="SUPFAM" id="SSF53335">
    <property type="entry name" value="S-adenosyl-L-methionine-dependent methyltransferases"/>
    <property type="match status" value="1"/>
</dbReference>
<gene>
    <name evidence="2" type="ORF">C4F51_04265</name>
</gene>
<dbReference type="GO" id="GO:0032259">
    <property type="term" value="P:methylation"/>
    <property type="evidence" value="ECO:0007669"/>
    <property type="project" value="UniProtKB-KW"/>
</dbReference>
<organism evidence="2 3">
    <name type="scientific">Cellvibrio polysaccharolyticus</name>
    <dbReference type="NCBI Taxonomy" id="2082724"/>
    <lineage>
        <taxon>Bacteria</taxon>
        <taxon>Pseudomonadati</taxon>
        <taxon>Pseudomonadota</taxon>
        <taxon>Gammaproteobacteria</taxon>
        <taxon>Cellvibrionales</taxon>
        <taxon>Cellvibrionaceae</taxon>
        <taxon>Cellvibrio</taxon>
    </lineage>
</organism>
<keyword evidence="1" id="KW-0732">Signal</keyword>
<dbReference type="InterPro" id="IPR029063">
    <property type="entry name" value="SAM-dependent_MTases_sf"/>
</dbReference>
<dbReference type="AlphaFoldDB" id="A0A928YT23"/>
<comment type="caution">
    <text evidence="2">The sequence shown here is derived from an EMBL/GenBank/DDBJ whole genome shotgun (WGS) entry which is preliminary data.</text>
</comment>
<feature type="chain" id="PRO_5037343753" evidence="1">
    <location>
        <begin position="20"/>
        <end position="271"/>
    </location>
</feature>
<dbReference type="Gene3D" id="3.40.50.150">
    <property type="entry name" value="Vaccinia Virus protein VP39"/>
    <property type="match status" value="1"/>
</dbReference>
<keyword evidence="2" id="KW-0808">Transferase</keyword>
<reference evidence="2" key="1">
    <citation type="submission" date="2018-07" db="EMBL/GenBank/DDBJ databases">
        <title>Genome assembly of strain Ka43.</title>
        <authorList>
            <person name="Kukolya J."/>
            <person name="Nagy I."/>
            <person name="Horvath B."/>
            <person name="Toth A."/>
        </authorList>
    </citation>
    <scope>NUCLEOTIDE SEQUENCE</scope>
    <source>
        <strain evidence="2">KB43</strain>
    </source>
</reference>
<dbReference type="GO" id="GO:0008168">
    <property type="term" value="F:methyltransferase activity"/>
    <property type="evidence" value="ECO:0007669"/>
    <property type="project" value="UniProtKB-KW"/>
</dbReference>
<dbReference type="Proteomes" id="UP000652567">
    <property type="component" value="Unassembled WGS sequence"/>
</dbReference>
<sequence>MGKGILTALVIGFSSGLAAAQPSDALAAAVKAEHRSETNKARDVYRHPVEILQFFDVQPSMTVVEVWPGAGGWYTEILAPLLRKDGKLIAAHFPADSEVGFFQKARATFDSKIAAAPALYDQVSVIAFAPPAQLKIADAGSVDRILTFRNVHNWYMNGGEENVLAVFREFHKTLKSGGILGVVDHRLPAADSEDKQASSGYMHESFIVRLAEQAGFRLEARSEVNANARDTADYTSGVWTLPPTLRQGDQDREKYLAIGESDRMTLKFVKP</sequence>